<keyword evidence="4 7" id="KW-0812">Transmembrane</keyword>
<protein>
    <submittedName>
        <fullName evidence="8">Putative MATE family efflux protein</fullName>
    </submittedName>
</protein>
<dbReference type="AlphaFoldDB" id="A0A841R8R4"/>
<sequence>MKKDLTRGNVPGHLIRLAVPTMAGFMAQTLYDLVDMAWIGRISSEAVAGVTIFTTVFWIVEVLNEIIGNSSVSLISQSYGAGNRERTEQAIEQTLTFKALVALLAAALLFMFIKPLMAFFTEDRLVLKMALDYGYLRIFFLPFMFSSFTVNTALRCTGDVRTPMIIMIISSILNIVLDPFFMFETIPGTSIPGLNMGIFGASLATVISTTAAFLGGFIFLFSSGGGVKPKLKGLLKLRWDIDYKLLTIGLPIGLETFSRQFSLFLIMKFAALYGTASLAAFGIGNRLYGFIFLPLIGLFMGGSTVVGQNLGADRVDRAVSASKWSALFSTIMMIFFMAVAQIFPSSIMSFFISDSDVIGTGVEMIRLISISFIPMGSTFGLAIAFSGSGHNMPFLLSGIVSKWVVQLPFLLAGWFIFHWPVSTIWISFILADVVSAFFIAGAYGRGKWKEIRV</sequence>
<dbReference type="InterPro" id="IPR048279">
    <property type="entry name" value="MdtK-like"/>
</dbReference>
<evidence type="ECO:0000313" key="8">
    <source>
        <dbReference type="EMBL" id="MBB6479349.1"/>
    </source>
</evidence>
<feature type="transmembrane region" description="Helical" evidence="7">
    <location>
        <begin position="133"/>
        <end position="154"/>
    </location>
</feature>
<dbReference type="CDD" id="cd13137">
    <property type="entry name" value="MATE_NorM_like"/>
    <property type="match status" value="1"/>
</dbReference>
<evidence type="ECO:0000256" key="3">
    <source>
        <dbReference type="ARBA" id="ARBA00022475"/>
    </source>
</evidence>
<dbReference type="InterPro" id="IPR002528">
    <property type="entry name" value="MATE_fam"/>
</dbReference>
<keyword evidence="2" id="KW-0813">Transport</keyword>
<dbReference type="NCBIfam" id="TIGR00797">
    <property type="entry name" value="matE"/>
    <property type="match status" value="1"/>
</dbReference>
<evidence type="ECO:0000256" key="2">
    <source>
        <dbReference type="ARBA" id="ARBA00022448"/>
    </source>
</evidence>
<proteinExistence type="predicted"/>
<keyword evidence="5 7" id="KW-1133">Transmembrane helix</keyword>
<dbReference type="InterPro" id="IPR052031">
    <property type="entry name" value="Membrane_Transporter-Flippase"/>
</dbReference>
<feature type="transmembrane region" description="Helical" evidence="7">
    <location>
        <begin position="95"/>
        <end position="113"/>
    </location>
</feature>
<dbReference type="Pfam" id="PF01554">
    <property type="entry name" value="MatE"/>
    <property type="match status" value="2"/>
</dbReference>
<evidence type="ECO:0000256" key="6">
    <source>
        <dbReference type="ARBA" id="ARBA00023136"/>
    </source>
</evidence>
<feature type="transmembrane region" description="Helical" evidence="7">
    <location>
        <begin position="364"/>
        <end position="387"/>
    </location>
</feature>
<dbReference type="GO" id="GO:0015297">
    <property type="term" value="F:antiporter activity"/>
    <property type="evidence" value="ECO:0007669"/>
    <property type="project" value="InterPro"/>
</dbReference>
<gene>
    <name evidence="8" type="ORF">HNR50_001007</name>
</gene>
<feature type="transmembrane region" description="Helical" evidence="7">
    <location>
        <begin position="287"/>
        <end position="306"/>
    </location>
</feature>
<feature type="transmembrane region" description="Helical" evidence="7">
    <location>
        <begin position="394"/>
        <end position="417"/>
    </location>
</feature>
<feature type="transmembrane region" description="Helical" evidence="7">
    <location>
        <begin position="423"/>
        <end position="443"/>
    </location>
</feature>
<keyword evidence="9" id="KW-1185">Reference proteome</keyword>
<evidence type="ECO:0000256" key="5">
    <source>
        <dbReference type="ARBA" id="ARBA00022989"/>
    </source>
</evidence>
<comment type="subcellular location">
    <subcellularLocation>
        <location evidence="1">Cell membrane</location>
        <topology evidence="1">Multi-pass membrane protein</topology>
    </subcellularLocation>
</comment>
<name>A0A841R8R4_9SPIO</name>
<organism evidence="8 9">
    <name type="scientific">Spirochaeta isovalerica</name>
    <dbReference type="NCBI Taxonomy" id="150"/>
    <lineage>
        <taxon>Bacteria</taxon>
        <taxon>Pseudomonadati</taxon>
        <taxon>Spirochaetota</taxon>
        <taxon>Spirochaetia</taxon>
        <taxon>Spirochaetales</taxon>
        <taxon>Spirochaetaceae</taxon>
        <taxon>Spirochaeta</taxon>
    </lineage>
</organism>
<feature type="transmembrane region" description="Helical" evidence="7">
    <location>
        <begin position="327"/>
        <end position="352"/>
    </location>
</feature>
<dbReference type="PANTHER" id="PTHR43549">
    <property type="entry name" value="MULTIDRUG RESISTANCE PROTEIN YPNP-RELATED"/>
    <property type="match status" value="1"/>
</dbReference>
<evidence type="ECO:0000256" key="1">
    <source>
        <dbReference type="ARBA" id="ARBA00004651"/>
    </source>
</evidence>
<dbReference type="GO" id="GO:0005886">
    <property type="term" value="C:plasma membrane"/>
    <property type="evidence" value="ECO:0007669"/>
    <property type="project" value="UniProtKB-SubCell"/>
</dbReference>
<comment type="caution">
    <text evidence="8">The sequence shown here is derived from an EMBL/GenBank/DDBJ whole genome shotgun (WGS) entry which is preliminary data.</text>
</comment>
<reference evidence="8 9" key="1">
    <citation type="submission" date="2020-08" db="EMBL/GenBank/DDBJ databases">
        <title>Genomic Encyclopedia of Type Strains, Phase IV (KMG-IV): sequencing the most valuable type-strain genomes for metagenomic binning, comparative biology and taxonomic classification.</title>
        <authorList>
            <person name="Goeker M."/>
        </authorList>
    </citation>
    <scope>NUCLEOTIDE SEQUENCE [LARGE SCALE GENOMIC DNA]</scope>
    <source>
        <strain evidence="8 9">DSM 2461</strain>
    </source>
</reference>
<keyword evidence="6 7" id="KW-0472">Membrane</keyword>
<dbReference type="GO" id="GO:0042910">
    <property type="term" value="F:xenobiotic transmembrane transporter activity"/>
    <property type="evidence" value="ECO:0007669"/>
    <property type="project" value="InterPro"/>
</dbReference>
<dbReference type="PIRSF" id="PIRSF006603">
    <property type="entry name" value="DinF"/>
    <property type="match status" value="1"/>
</dbReference>
<dbReference type="PANTHER" id="PTHR43549:SF2">
    <property type="entry name" value="MULTIDRUG RESISTANCE PROTEIN NORM-RELATED"/>
    <property type="match status" value="1"/>
</dbReference>
<evidence type="ECO:0000313" key="9">
    <source>
        <dbReference type="Proteomes" id="UP000587760"/>
    </source>
</evidence>
<keyword evidence="3" id="KW-1003">Cell membrane</keyword>
<feature type="transmembrane region" description="Helical" evidence="7">
    <location>
        <begin position="261"/>
        <end position="281"/>
    </location>
</feature>
<feature type="transmembrane region" description="Helical" evidence="7">
    <location>
        <begin position="198"/>
        <end position="221"/>
    </location>
</feature>
<dbReference type="RefSeq" id="WP_184744516.1">
    <property type="nucleotide sequence ID" value="NZ_JACHGJ010000002.1"/>
</dbReference>
<dbReference type="Proteomes" id="UP000587760">
    <property type="component" value="Unassembled WGS sequence"/>
</dbReference>
<dbReference type="EMBL" id="JACHGJ010000002">
    <property type="protein sequence ID" value="MBB6479349.1"/>
    <property type="molecule type" value="Genomic_DNA"/>
</dbReference>
<accession>A0A841R8R4</accession>
<feature type="transmembrane region" description="Helical" evidence="7">
    <location>
        <begin position="166"/>
        <end position="186"/>
    </location>
</feature>
<evidence type="ECO:0000256" key="4">
    <source>
        <dbReference type="ARBA" id="ARBA00022692"/>
    </source>
</evidence>
<evidence type="ECO:0000256" key="7">
    <source>
        <dbReference type="SAM" id="Phobius"/>
    </source>
</evidence>